<gene>
    <name evidence="1" type="ORF">RFF62_10170</name>
</gene>
<accession>A0ABU1B647</accession>
<dbReference type="Proteomes" id="UP001228446">
    <property type="component" value="Unassembled WGS sequence"/>
</dbReference>
<dbReference type="Gene3D" id="1.10.1220.10">
    <property type="entry name" value="Met repressor-like"/>
    <property type="match status" value="1"/>
</dbReference>
<dbReference type="InterPro" id="IPR007337">
    <property type="entry name" value="RelB/DinJ"/>
</dbReference>
<dbReference type="RefSeq" id="WP_308937870.1">
    <property type="nucleotide sequence ID" value="NZ_JAVIBP010000031.1"/>
</dbReference>
<sequence length="103" mass="11931">MATKVFSKRVDSDLLDNVSEIYASLGTSTQEAFVMFLRKSLEVQGLPFDLRKKVDITEYDEDGIYITDERLMEAKQFISQYDEAKAIEFDSNNPEHLAWLLEE</sequence>
<keyword evidence="2" id="KW-1185">Reference proteome</keyword>
<proteinExistence type="predicted"/>
<dbReference type="Pfam" id="PF04221">
    <property type="entry name" value="RelB"/>
    <property type="match status" value="1"/>
</dbReference>
<evidence type="ECO:0000313" key="2">
    <source>
        <dbReference type="Proteomes" id="UP001228446"/>
    </source>
</evidence>
<reference evidence="1 2" key="1">
    <citation type="submission" date="2023-08" db="EMBL/GenBank/DDBJ databases">
        <title>Streptococcus ruminantium-associated sheep mastitis outbreak detected in Italy is distinct from bovine isolates.</title>
        <authorList>
            <person name="Rosa M.N."/>
            <person name="Vezina B."/>
            <person name="Tola S."/>
        </authorList>
    </citation>
    <scope>NUCLEOTIDE SEQUENCE [LARGE SCALE GENOMIC DNA]</scope>
    <source>
        <strain evidence="1 2">OM6730</strain>
    </source>
</reference>
<dbReference type="InterPro" id="IPR013321">
    <property type="entry name" value="Arc_rbn_hlx_hlx"/>
</dbReference>
<comment type="caution">
    <text evidence="1">The sequence shown here is derived from an EMBL/GenBank/DDBJ whole genome shotgun (WGS) entry which is preliminary data.</text>
</comment>
<organism evidence="1 2">
    <name type="scientific">Streptococcus ruminantium</name>
    <dbReference type="NCBI Taxonomy" id="1917441"/>
    <lineage>
        <taxon>Bacteria</taxon>
        <taxon>Bacillati</taxon>
        <taxon>Bacillota</taxon>
        <taxon>Bacilli</taxon>
        <taxon>Lactobacillales</taxon>
        <taxon>Streptococcaceae</taxon>
        <taxon>Streptococcus</taxon>
    </lineage>
</organism>
<dbReference type="EMBL" id="JAVIBX010000068">
    <property type="protein sequence ID" value="MDQ8834126.1"/>
    <property type="molecule type" value="Genomic_DNA"/>
</dbReference>
<evidence type="ECO:0000313" key="1">
    <source>
        <dbReference type="EMBL" id="MDQ8834126.1"/>
    </source>
</evidence>
<protein>
    <submittedName>
        <fullName evidence="1">Toxin-antitoxin system protein</fullName>
    </submittedName>
</protein>
<name>A0ABU1B647_9STRE</name>